<dbReference type="InterPro" id="IPR000718">
    <property type="entry name" value="Peptidase_M13"/>
</dbReference>
<dbReference type="Pfam" id="PF01431">
    <property type="entry name" value="Peptidase_M13"/>
    <property type="match status" value="1"/>
</dbReference>
<dbReference type="PANTHER" id="PTHR11733">
    <property type="entry name" value="ZINC METALLOPROTEASE FAMILY M13 NEPRILYSIN-RELATED"/>
    <property type="match status" value="1"/>
</dbReference>
<dbReference type="SUPFAM" id="SSF55486">
    <property type="entry name" value="Metalloproteases ('zincins'), catalytic domain"/>
    <property type="match status" value="1"/>
</dbReference>
<evidence type="ECO:0000259" key="2">
    <source>
        <dbReference type="Pfam" id="PF01431"/>
    </source>
</evidence>
<accession>A0A0N4Z1F8</accession>
<dbReference type="GO" id="GO:0004222">
    <property type="term" value="F:metalloendopeptidase activity"/>
    <property type="evidence" value="ECO:0007669"/>
    <property type="project" value="InterPro"/>
</dbReference>
<proteinExistence type="inferred from homology"/>
<comment type="similarity">
    <text evidence="1">Belongs to the peptidase M13 family.</text>
</comment>
<keyword evidence="3" id="KW-1185">Reference proteome</keyword>
<dbReference type="AlphaFoldDB" id="A0A0N4Z1F8"/>
<dbReference type="STRING" id="131310.A0A0N4Z1F8"/>
<evidence type="ECO:0000313" key="3">
    <source>
        <dbReference type="Proteomes" id="UP000038045"/>
    </source>
</evidence>
<evidence type="ECO:0000313" key="4">
    <source>
        <dbReference type="WBParaSite" id="PTRK_0000059500.1"/>
    </source>
</evidence>
<dbReference type="InterPro" id="IPR042089">
    <property type="entry name" value="Peptidase_M13_dom_2"/>
</dbReference>
<feature type="domain" description="Peptidase M13 C-terminal" evidence="2">
    <location>
        <begin position="126"/>
        <end position="335"/>
    </location>
</feature>
<evidence type="ECO:0000256" key="1">
    <source>
        <dbReference type="ARBA" id="ARBA00007357"/>
    </source>
</evidence>
<reference evidence="4" key="1">
    <citation type="submission" date="2017-02" db="UniProtKB">
        <authorList>
            <consortium name="WormBaseParasite"/>
        </authorList>
    </citation>
    <scope>IDENTIFICATION</scope>
</reference>
<protein>
    <submittedName>
        <fullName evidence="4">Peptidase_M13 domain-containing protein</fullName>
    </submittedName>
</protein>
<dbReference type="WBParaSite" id="PTRK_0000059500.1">
    <property type="protein sequence ID" value="PTRK_0000059500.1"/>
    <property type="gene ID" value="PTRK_0000059500"/>
</dbReference>
<name>A0A0N4Z1F8_PARTI</name>
<dbReference type="PROSITE" id="PS51885">
    <property type="entry name" value="NEPRILYSIN"/>
    <property type="match status" value="1"/>
</dbReference>
<organism evidence="3 4">
    <name type="scientific">Parastrongyloides trichosuri</name>
    <name type="common">Possum-specific nematode worm</name>
    <dbReference type="NCBI Taxonomy" id="131310"/>
    <lineage>
        <taxon>Eukaryota</taxon>
        <taxon>Metazoa</taxon>
        <taxon>Ecdysozoa</taxon>
        <taxon>Nematoda</taxon>
        <taxon>Chromadorea</taxon>
        <taxon>Rhabditida</taxon>
        <taxon>Tylenchina</taxon>
        <taxon>Panagrolaimomorpha</taxon>
        <taxon>Strongyloidoidea</taxon>
        <taxon>Strongyloididae</taxon>
        <taxon>Parastrongyloides</taxon>
    </lineage>
</organism>
<dbReference type="Gene3D" id="3.40.390.10">
    <property type="entry name" value="Collagenase (Catalytic Domain)"/>
    <property type="match status" value="1"/>
</dbReference>
<sequence>MFVQNPLIIEDVIGVEKITKLYKIANRMFQIMKKNFAEIIEEKKWLDKESKENMIKKLNGIKFYDRLYDPYHNLSNVEQFFKLLVYKTDHTYENITYYTEIFSILMDAKMGTHNMPIYIEDILQPNAYYYRIDNTVHILLGYLLKPTFDPKYMTSMIFGGLGGTIGHEMLHAFDGIGMNFFLEATRGQLLSDYSQEIYLKKKQCLIDQYEKPDSKLPSLTIDGSRSYGENLSDNSGIKLAYKAYKKYEKMYGAEKNRMKKFRKYTNDQLFFISFAHSYCSVMSDYIRARKISSPRSVHLPDDIRVILSTANREEFSKAFECKVGTKMNPDDKCEIWKFKHKTL</sequence>
<dbReference type="PANTHER" id="PTHR11733:SF167">
    <property type="entry name" value="FI17812P1-RELATED"/>
    <property type="match status" value="1"/>
</dbReference>
<dbReference type="InterPro" id="IPR018497">
    <property type="entry name" value="Peptidase_M13_C"/>
</dbReference>
<dbReference type="Gene3D" id="1.10.1380.10">
    <property type="entry name" value="Neutral endopeptidase , domain2"/>
    <property type="match status" value="1"/>
</dbReference>
<dbReference type="GO" id="GO:0016485">
    <property type="term" value="P:protein processing"/>
    <property type="evidence" value="ECO:0007669"/>
    <property type="project" value="TreeGrafter"/>
</dbReference>
<dbReference type="Proteomes" id="UP000038045">
    <property type="component" value="Unplaced"/>
</dbReference>
<dbReference type="PRINTS" id="PR00786">
    <property type="entry name" value="NEPRILYSIN"/>
</dbReference>
<dbReference type="GO" id="GO:0005886">
    <property type="term" value="C:plasma membrane"/>
    <property type="evidence" value="ECO:0007669"/>
    <property type="project" value="TreeGrafter"/>
</dbReference>
<dbReference type="InterPro" id="IPR024079">
    <property type="entry name" value="MetalloPept_cat_dom_sf"/>
</dbReference>